<keyword evidence="3" id="KW-1185">Reference proteome</keyword>
<organism evidence="4">
    <name type="scientific">Gongylonema pulchrum</name>
    <dbReference type="NCBI Taxonomy" id="637853"/>
    <lineage>
        <taxon>Eukaryota</taxon>
        <taxon>Metazoa</taxon>
        <taxon>Ecdysozoa</taxon>
        <taxon>Nematoda</taxon>
        <taxon>Chromadorea</taxon>
        <taxon>Rhabditida</taxon>
        <taxon>Spirurina</taxon>
        <taxon>Spiruromorpha</taxon>
        <taxon>Spiruroidea</taxon>
        <taxon>Gongylonematidae</taxon>
        <taxon>Gongylonema</taxon>
    </lineage>
</organism>
<evidence type="ECO:0000313" key="4">
    <source>
        <dbReference type="WBParaSite" id="GPUH_0002366301-mRNA-1"/>
    </source>
</evidence>
<evidence type="ECO:0000259" key="1">
    <source>
        <dbReference type="PROSITE" id="PS50836"/>
    </source>
</evidence>
<gene>
    <name evidence="2" type="ORF">GPUH_LOCUS23633</name>
</gene>
<dbReference type="PANTHER" id="PTHR46902:SF1">
    <property type="entry name" value="DOMON DOMAIN-CONTAINING PROTEIN FRRS1L"/>
    <property type="match status" value="1"/>
</dbReference>
<dbReference type="GO" id="GO:1900449">
    <property type="term" value="P:regulation of glutamate receptor signaling pathway"/>
    <property type="evidence" value="ECO:0007669"/>
    <property type="project" value="InterPro"/>
</dbReference>
<evidence type="ECO:0000313" key="2">
    <source>
        <dbReference type="EMBL" id="VDN41741.1"/>
    </source>
</evidence>
<accession>A0A183ERP2</accession>
<dbReference type="InterPro" id="IPR005018">
    <property type="entry name" value="DOMON_domain"/>
</dbReference>
<dbReference type="PANTHER" id="PTHR46902">
    <property type="entry name" value="DOMON DOMAIN-CONTAINING PROTEIN FRRS1L"/>
    <property type="match status" value="1"/>
</dbReference>
<protein>
    <submittedName>
        <fullName evidence="4">DOMON domain-containing protein</fullName>
    </submittedName>
</protein>
<name>A0A183ERP2_9BILA</name>
<dbReference type="EMBL" id="UYRT01098433">
    <property type="protein sequence ID" value="VDN41741.1"/>
    <property type="molecule type" value="Genomic_DNA"/>
</dbReference>
<dbReference type="WBParaSite" id="GPUH_0002366301-mRNA-1">
    <property type="protein sequence ID" value="GPUH_0002366301-mRNA-1"/>
    <property type="gene ID" value="GPUH_0002366301"/>
</dbReference>
<dbReference type="PROSITE" id="PS50836">
    <property type="entry name" value="DOMON"/>
    <property type="match status" value="1"/>
</dbReference>
<dbReference type="InterPro" id="IPR042789">
    <property type="entry name" value="FRRS1L"/>
</dbReference>
<feature type="domain" description="DOMON" evidence="1">
    <location>
        <begin position="15"/>
        <end position="142"/>
    </location>
</feature>
<dbReference type="GO" id="GO:0099072">
    <property type="term" value="P:regulation of postsynaptic membrane neurotransmitter receptor levels"/>
    <property type="evidence" value="ECO:0007669"/>
    <property type="project" value="TreeGrafter"/>
</dbReference>
<evidence type="ECO:0000313" key="3">
    <source>
        <dbReference type="Proteomes" id="UP000271098"/>
    </source>
</evidence>
<dbReference type="Pfam" id="PF03351">
    <property type="entry name" value="DOMON"/>
    <property type="match status" value="1"/>
</dbReference>
<dbReference type="OrthoDB" id="2419613at2759"/>
<sequence>SCAFHPVRCEQNGNCEKIVSFAPQPDGWTFVELFYSGTNPDTNYAAVGFSHDELMGDDAVTHCSFNDPSRAGAFLSRNIGKHNKPLNLTEEHRANNVELLQSTHKDNSVYCKFRQKMVPSQAAQEAHVPDLNQSYYLLLAYGKTNNPAEVSIHSLDANSKDFPTFISTPVNVAALADVHSVVPVAKQKPNSKRLFVLLHGNFFVP</sequence>
<proteinExistence type="predicted"/>
<reference evidence="2 3" key="2">
    <citation type="submission" date="2018-11" db="EMBL/GenBank/DDBJ databases">
        <authorList>
            <consortium name="Pathogen Informatics"/>
        </authorList>
    </citation>
    <scope>NUCLEOTIDE SEQUENCE [LARGE SCALE GENOMIC DNA]</scope>
</reference>
<dbReference type="AlphaFoldDB" id="A0A183ERP2"/>
<dbReference type="Proteomes" id="UP000271098">
    <property type="component" value="Unassembled WGS sequence"/>
</dbReference>
<reference evidence="4" key="1">
    <citation type="submission" date="2016-06" db="UniProtKB">
        <authorList>
            <consortium name="WormBaseParasite"/>
        </authorList>
    </citation>
    <scope>IDENTIFICATION</scope>
</reference>